<evidence type="ECO:0000313" key="3">
    <source>
        <dbReference type="EMBL" id="KAE9395983.1"/>
    </source>
</evidence>
<protein>
    <recommendedName>
        <fullName evidence="2">DUF6699 domain-containing protein</fullName>
    </recommendedName>
</protein>
<reference evidence="3" key="1">
    <citation type="journal article" date="2019" name="Environ. Microbiol.">
        <title>Fungal ecological strategies reflected in gene transcription - a case study of two litter decomposers.</title>
        <authorList>
            <person name="Barbi F."/>
            <person name="Kohler A."/>
            <person name="Barry K."/>
            <person name="Baskaran P."/>
            <person name="Daum C."/>
            <person name="Fauchery L."/>
            <person name="Ihrmark K."/>
            <person name="Kuo A."/>
            <person name="LaButti K."/>
            <person name="Lipzen A."/>
            <person name="Morin E."/>
            <person name="Grigoriev I.V."/>
            <person name="Henrissat B."/>
            <person name="Lindahl B."/>
            <person name="Martin F."/>
        </authorList>
    </citation>
    <scope>NUCLEOTIDE SEQUENCE</scope>
    <source>
        <strain evidence="3">JB14</strain>
    </source>
</reference>
<feature type="region of interest" description="Disordered" evidence="1">
    <location>
        <begin position="1"/>
        <end position="25"/>
    </location>
</feature>
<dbReference type="Proteomes" id="UP000799118">
    <property type="component" value="Unassembled WGS sequence"/>
</dbReference>
<sequence>MLWASGDMVQRSSDPPQTPWSDERYSPATFPRIASMRLLSSLLPFTIDIFAREPEIGVTCEDLIDGISDFMRKRSDQADYDRLSAARRRIVSQAYRYNRSQPGEALGDGLRRIDFLGSETMFGGIRENSEAVKKICGEVLPHTWILDCTTRYPMTREEIAAQEERGHERRGTK</sequence>
<keyword evidence="4" id="KW-1185">Reference proteome</keyword>
<feature type="domain" description="DUF6699" evidence="2">
    <location>
        <begin position="10"/>
        <end position="127"/>
    </location>
</feature>
<accession>A0A6A4HE73</accession>
<name>A0A6A4HE73_9AGAR</name>
<evidence type="ECO:0000259" key="2">
    <source>
        <dbReference type="Pfam" id="PF20415"/>
    </source>
</evidence>
<proteinExistence type="predicted"/>
<dbReference type="InterPro" id="IPR046522">
    <property type="entry name" value="DUF6699"/>
</dbReference>
<dbReference type="OrthoDB" id="3352225at2759"/>
<dbReference type="AlphaFoldDB" id="A0A6A4HE73"/>
<organism evidence="3 4">
    <name type="scientific">Gymnopus androsaceus JB14</name>
    <dbReference type="NCBI Taxonomy" id="1447944"/>
    <lineage>
        <taxon>Eukaryota</taxon>
        <taxon>Fungi</taxon>
        <taxon>Dikarya</taxon>
        <taxon>Basidiomycota</taxon>
        <taxon>Agaricomycotina</taxon>
        <taxon>Agaricomycetes</taxon>
        <taxon>Agaricomycetidae</taxon>
        <taxon>Agaricales</taxon>
        <taxon>Marasmiineae</taxon>
        <taxon>Omphalotaceae</taxon>
        <taxon>Gymnopus</taxon>
    </lineage>
</organism>
<evidence type="ECO:0000313" key="4">
    <source>
        <dbReference type="Proteomes" id="UP000799118"/>
    </source>
</evidence>
<gene>
    <name evidence="3" type="ORF">BT96DRAFT_125437</name>
</gene>
<dbReference type="Pfam" id="PF20415">
    <property type="entry name" value="DUF6699"/>
    <property type="match status" value="1"/>
</dbReference>
<evidence type="ECO:0000256" key="1">
    <source>
        <dbReference type="SAM" id="MobiDB-lite"/>
    </source>
</evidence>
<dbReference type="EMBL" id="ML769521">
    <property type="protein sequence ID" value="KAE9395983.1"/>
    <property type="molecule type" value="Genomic_DNA"/>
</dbReference>